<reference evidence="3" key="1">
    <citation type="journal article" date="2021" name="Sci. Rep.">
        <title>Diploid genomic architecture of Nitzschia inconspicua, an elite biomass production diatom.</title>
        <authorList>
            <person name="Oliver A."/>
            <person name="Podell S."/>
            <person name="Pinowska A."/>
            <person name="Traller J.C."/>
            <person name="Smith S.R."/>
            <person name="McClure R."/>
            <person name="Beliaev A."/>
            <person name="Bohutskyi P."/>
            <person name="Hill E.A."/>
            <person name="Rabines A."/>
            <person name="Zheng H."/>
            <person name="Allen L.Z."/>
            <person name="Kuo A."/>
            <person name="Grigoriev I.V."/>
            <person name="Allen A.E."/>
            <person name="Hazlebeck D."/>
            <person name="Allen E.E."/>
        </authorList>
    </citation>
    <scope>NUCLEOTIDE SEQUENCE</scope>
    <source>
        <strain evidence="3">Hildebrandi</strain>
    </source>
</reference>
<gene>
    <name evidence="3" type="ORF">IV203_024697</name>
    <name evidence="4" type="ORF">IV203_025298</name>
</gene>
<accession>A0A9K3P9Q1</accession>
<keyword evidence="5" id="KW-1185">Reference proteome</keyword>
<reference evidence="3" key="2">
    <citation type="submission" date="2021-04" db="EMBL/GenBank/DDBJ databases">
        <authorList>
            <person name="Podell S."/>
        </authorList>
    </citation>
    <scope>NUCLEOTIDE SEQUENCE</scope>
    <source>
        <strain evidence="3">Hildebrandi</strain>
    </source>
</reference>
<evidence type="ECO:0000313" key="3">
    <source>
        <dbReference type="EMBL" id="KAG7339658.1"/>
    </source>
</evidence>
<proteinExistence type="predicted"/>
<keyword evidence="2" id="KW-0732">Signal</keyword>
<dbReference type="EMBL" id="JAGRRH010000031">
    <property type="protein sequence ID" value="KAG7339658.1"/>
    <property type="molecule type" value="Genomic_DNA"/>
</dbReference>
<organism evidence="3 5">
    <name type="scientific">Nitzschia inconspicua</name>
    <dbReference type="NCBI Taxonomy" id="303405"/>
    <lineage>
        <taxon>Eukaryota</taxon>
        <taxon>Sar</taxon>
        <taxon>Stramenopiles</taxon>
        <taxon>Ochrophyta</taxon>
        <taxon>Bacillariophyta</taxon>
        <taxon>Bacillariophyceae</taxon>
        <taxon>Bacillariophycidae</taxon>
        <taxon>Bacillariales</taxon>
        <taxon>Bacillariaceae</taxon>
        <taxon>Nitzschia</taxon>
    </lineage>
</organism>
<comment type="caution">
    <text evidence="3">The sequence shown here is derived from an EMBL/GenBank/DDBJ whole genome shotgun (WGS) entry which is preliminary data.</text>
</comment>
<feature type="signal peptide" evidence="2">
    <location>
        <begin position="1"/>
        <end position="22"/>
    </location>
</feature>
<evidence type="ECO:0000313" key="4">
    <source>
        <dbReference type="EMBL" id="KAG7362414.1"/>
    </source>
</evidence>
<dbReference type="AlphaFoldDB" id="A0A9K3P9Q1"/>
<dbReference type="Proteomes" id="UP000693970">
    <property type="component" value="Unassembled WGS sequence"/>
</dbReference>
<evidence type="ECO:0000256" key="1">
    <source>
        <dbReference type="SAM" id="MobiDB-lite"/>
    </source>
</evidence>
<dbReference type="EMBL" id="JAGRRH010000011">
    <property type="protein sequence ID" value="KAG7362414.1"/>
    <property type="molecule type" value="Genomic_DNA"/>
</dbReference>
<name>A0A9K3P9Q1_9STRA</name>
<evidence type="ECO:0000256" key="2">
    <source>
        <dbReference type="SAM" id="SignalP"/>
    </source>
</evidence>
<sequence>MFPHFGCFIVVVVAASIAYSVGAGGDRPKYEEWSNNEEWSGDEQQREMGHAQPKINDSLRKEVNAEVERHRCVLEKLRKKFSPRPNRQTCSSTFDYSSQEST</sequence>
<feature type="chain" id="PRO_5039844507" description="Secreted protein" evidence="2">
    <location>
        <begin position="23"/>
        <end position="102"/>
    </location>
</feature>
<feature type="compositionally biased region" description="Polar residues" evidence="1">
    <location>
        <begin position="85"/>
        <end position="102"/>
    </location>
</feature>
<protein>
    <recommendedName>
        <fullName evidence="6">Secreted protein</fullName>
    </recommendedName>
</protein>
<evidence type="ECO:0008006" key="6">
    <source>
        <dbReference type="Google" id="ProtNLM"/>
    </source>
</evidence>
<feature type="region of interest" description="Disordered" evidence="1">
    <location>
        <begin position="83"/>
        <end position="102"/>
    </location>
</feature>
<evidence type="ECO:0000313" key="5">
    <source>
        <dbReference type="Proteomes" id="UP000693970"/>
    </source>
</evidence>